<sequence>MFIHETEEDGYYDPELARGLAKAAADLGFEAQLYGVPVNKHATVLDPDLSARIEAVDCAVFLARLGDQIRFRSNSCKTTQVMSYALDCNMMGSPFGETNYAAFAAIKRVIDNALATAEDIHVTCSAGTDYRGSALDFNTTCGDTTLKRFPLSVFTPVPSKGFTGRIAQVGFLTGTGSNFYTPWSCEVKDILFVKIEGSRIVEFDGAEADVDAAKAHYEFVGKRFDIDTYGVHSWHAGIHPGLSYEQEAARHFERWSGGAFGNPRILHIHTCGGYPPGEISLNVLDPTVRLDGVAVWDEGRLHPERLEGGTEVLSQFPELKEIFDHPKTAVGQAPCGRLAYA</sequence>
<protein>
    <submittedName>
        <fullName evidence="1">Uncharacterized protein</fullName>
    </submittedName>
</protein>
<reference evidence="1" key="2">
    <citation type="submission" date="2020-09" db="EMBL/GenBank/DDBJ databases">
        <authorList>
            <person name="Sun Q."/>
            <person name="Zhou Y."/>
        </authorList>
    </citation>
    <scope>NUCLEOTIDE SEQUENCE</scope>
    <source>
        <strain evidence="1">CGMCC 1.15880</strain>
    </source>
</reference>
<evidence type="ECO:0000313" key="1">
    <source>
        <dbReference type="EMBL" id="GGA25293.1"/>
    </source>
</evidence>
<accession>A0A916VRQ5</accession>
<keyword evidence="2" id="KW-1185">Reference proteome</keyword>
<reference evidence="1" key="1">
    <citation type="journal article" date="2014" name="Int. J. Syst. Evol. Microbiol.">
        <title>Complete genome sequence of Corynebacterium casei LMG S-19264T (=DSM 44701T), isolated from a smear-ripened cheese.</title>
        <authorList>
            <consortium name="US DOE Joint Genome Institute (JGI-PGF)"/>
            <person name="Walter F."/>
            <person name="Albersmeier A."/>
            <person name="Kalinowski J."/>
            <person name="Ruckert C."/>
        </authorList>
    </citation>
    <scope>NUCLEOTIDE SEQUENCE</scope>
    <source>
        <strain evidence="1">CGMCC 1.15880</strain>
    </source>
</reference>
<gene>
    <name evidence="1" type="ORF">GCM10011498_27730</name>
</gene>
<dbReference type="RefSeq" id="WP_188676531.1">
    <property type="nucleotide sequence ID" value="NZ_BMKA01000004.1"/>
</dbReference>
<proteinExistence type="predicted"/>
<comment type="caution">
    <text evidence="1">The sequence shown here is derived from an EMBL/GenBank/DDBJ whole genome shotgun (WGS) entry which is preliminary data.</text>
</comment>
<dbReference type="AlphaFoldDB" id="A0A916VRQ5"/>
<dbReference type="EMBL" id="BMKA01000004">
    <property type="protein sequence ID" value="GGA25293.1"/>
    <property type="molecule type" value="Genomic_DNA"/>
</dbReference>
<evidence type="ECO:0000313" key="2">
    <source>
        <dbReference type="Proteomes" id="UP000628017"/>
    </source>
</evidence>
<name>A0A916VRQ5_9RHOB</name>
<dbReference type="Proteomes" id="UP000628017">
    <property type="component" value="Unassembled WGS sequence"/>
</dbReference>
<organism evidence="1 2">
    <name type="scientific">Neptunicoccus cionae</name>
    <dbReference type="NCBI Taxonomy" id="2035344"/>
    <lineage>
        <taxon>Bacteria</taxon>
        <taxon>Pseudomonadati</taxon>
        <taxon>Pseudomonadota</taxon>
        <taxon>Alphaproteobacteria</taxon>
        <taxon>Rhodobacterales</taxon>
        <taxon>Paracoccaceae</taxon>
        <taxon>Neptunicoccus</taxon>
    </lineage>
</organism>